<keyword evidence="7 11" id="KW-1133">Transmembrane helix</keyword>
<dbReference type="NCBIfam" id="TIGR01708">
    <property type="entry name" value="typeII_sec_gspH"/>
    <property type="match status" value="1"/>
</dbReference>
<dbReference type="InterPro" id="IPR022346">
    <property type="entry name" value="T2SS_GspH"/>
</dbReference>
<proteinExistence type="inferred from homology"/>
<dbReference type="PRINTS" id="PR00885">
    <property type="entry name" value="BCTERIALGSPH"/>
</dbReference>
<comment type="subcellular location">
    <subcellularLocation>
        <location evidence="1">Cell inner membrane</location>
        <topology evidence="1">Single-pass membrane protein</topology>
    </subcellularLocation>
</comment>
<comment type="caution">
    <text evidence="13">The sequence shown here is derived from an EMBL/GenBank/DDBJ whole genome shotgun (WGS) entry which is preliminary data.</text>
</comment>
<gene>
    <name evidence="13" type="ORF">XM47_13285</name>
</gene>
<dbReference type="NCBIfam" id="TIGR02532">
    <property type="entry name" value="IV_pilin_GFxxxE"/>
    <property type="match status" value="1"/>
</dbReference>
<dbReference type="STRING" id="1513271.XM47_13285"/>
<dbReference type="RefSeq" id="WP_048693405.1">
    <property type="nucleotide sequence ID" value="NZ_KQ130495.1"/>
</dbReference>
<comment type="similarity">
    <text evidence="9">Belongs to the GSP H family.</text>
</comment>
<evidence type="ECO:0000256" key="10">
    <source>
        <dbReference type="ARBA" id="ARBA00030775"/>
    </source>
</evidence>
<evidence type="ECO:0000313" key="14">
    <source>
        <dbReference type="Proteomes" id="UP000037600"/>
    </source>
</evidence>
<dbReference type="GO" id="GO:0015628">
    <property type="term" value="P:protein secretion by the type II secretion system"/>
    <property type="evidence" value="ECO:0007669"/>
    <property type="project" value="InterPro"/>
</dbReference>
<dbReference type="SUPFAM" id="SSF54523">
    <property type="entry name" value="Pili subunits"/>
    <property type="match status" value="1"/>
</dbReference>
<keyword evidence="3" id="KW-1003">Cell membrane</keyword>
<dbReference type="InterPro" id="IPR002416">
    <property type="entry name" value="T2SS_protein-GspH"/>
</dbReference>
<dbReference type="PROSITE" id="PS00409">
    <property type="entry name" value="PROKAR_NTER_METHYL"/>
    <property type="match status" value="1"/>
</dbReference>
<evidence type="ECO:0000256" key="7">
    <source>
        <dbReference type="ARBA" id="ARBA00022989"/>
    </source>
</evidence>
<evidence type="ECO:0000256" key="5">
    <source>
        <dbReference type="ARBA" id="ARBA00022519"/>
    </source>
</evidence>
<dbReference type="PATRIC" id="fig|1513271.3.peg.2726"/>
<dbReference type="InterPro" id="IPR012902">
    <property type="entry name" value="N_methyl_site"/>
</dbReference>
<evidence type="ECO:0000256" key="3">
    <source>
        <dbReference type="ARBA" id="ARBA00022475"/>
    </source>
</evidence>
<accession>A0A0J8GPB0</accession>
<protein>
    <recommendedName>
        <fullName evidence="2">Type II secretion system protein H</fullName>
    </recommendedName>
    <alternativeName>
        <fullName evidence="10">General secretion pathway protein H</fullName>
    </alternativeName>
</protein>
<dbReference type="InterPro" id="IPR049875">
    <property type="entry name" value="TypeII_GspH"/>
</dbReference>
<evidence type="ECO:0000256" key="4">
    <source>
        <dbReference type="ARBA" id="ARBA00022481"/>
    </source>
</evidence>
<dbReference type="GO" id="GO:0005886">
    <property type="term" value="C:plasma membrane"/>
    <property type="evidence" value="ECO:0007669"/>
    <property type="project" value="UniProtKB-SubCell"/>
</dbReference>
<dbReference type="GO" id="GO:0015627">
    <property type="term" value="C:type II protein secretion system complex"/>
    <property type="evidence" value="ECO:0007669"/>
    <property type="project" value="InterPro"/>
</dbReference>
<keyword evidence="8 11" id="KW-0472">Membrane</keyword>
<dbReference type="Gene3D" id="3.55.40.10">
    <property type="entry name" value="minor pseudopilin epsh domain"/>
    <property type="match status" value="1"/>
</dbReference>
<dbReference type="OrthoDB" id="5730913at2"/>
<name>A0A0J8GPB0_9ALTE</name>
<evidence type="ECO:0000313" key="13">
    <source>
        <dbReference type="EMBL" id="KMT64612.1"/>
    </source>
</evidence>
<dbReference type="Proteomes" id="UP000037600">
    <property type="component" value="Unassembled WGS sequence"/>
</dbReference>
<sequence length="200" mass="22712">MTQLYSVKSRNRGFTLLEIMLVMVLMAVVISSVTLSFDIRSTDKKVEDEAKRFHAVYQLASDYALLNNLQLGMAISPTRYQFLVFDGEGWQTINDDKVLSPHELEEGFQLELTLGELDWLDDGGFDLDKGLFSDDDEDDDSKIKKVIPQIYLFSSGEITPFTLKISYELAFSGEDKIEYQIVGDSELPLKVENMAELTLE</sequence>
<reference evidence="13 14" key="1">
    <citation type="submission" date="2015-04" db="EMBL/GenBank/DDBJ databases">
        <title>Draft Genome Sequence of the Novel Agar-Digesting Marine Bacterium Q1.</title>
        <authorList>
            <person name="Li Y."/>
            <person name="Li D."/>
            <person name="Chen G."/>
            <person name="Du Z."/>
        </authorList>
    </citation>
    <scope>NUCLEOTIDE SEQUENCE [LARGE SCALE GENOMIC DNA]</scope>
    <source>
        <strain evidence="13 14">Q1</strain>
    </source>
</reference>
<dbReference type="AlphaFoldDB" id="A0A0J8GPB0"/>
<evidence type="ECO:0000256" key="9">
    <source>
        <dbReference type="ARBA" id="ARBA00025772"/>
    </source>
</evidence>
<evidence type="ECO:0000256" key="6">
    <source>
        <dbReference type="ARBA" id="ARBA00022692"/>
    </source>
</evidence>
<feature type="transmembrane region" description="Helical" evidence="11">
    <location>
        <begin position="14"/>
        <end position="35"/>
    </location>
</feature>
<keyword evidence="5" id="KW-0997">Cell inner membrane</keyword>
<dbReference type="EMBL" id="LAZL01000022">
    <property type="protein sequence ID" value="KMT64612.1"/>
    <property type="molecule type" value="Genomic_DNA"/>
</dbReference>
<evidence type="ECO:0000259" key="12">
    <source>
        <dbReference type="Pfam" id="PF12019"/>
    </source>
</evidence>
<evidence type="ECO:0000256" key="8">
    <source>
        <dbReference type="ARBA" id="ARBA00023136"/>
    </source>
</evidence>
<dbReference type="Pfam" id="PF07963">
    <property type="entry name" value="N_methyl"/>
    <property type="match status" value="1"/>
</dbReference>
<keyword evidence="6 11" id="KW-0812">Transmembrane</keyword>
<feature type="domain" description="General secretion pathway GspH" evidence="12">
    <location>
        <begin position="49"/>
        <end position="182"/>
    </location>
</feature>
<evidence type="ECO:0000256" key="11">
    <source>
        <dbReference type="SAM" id="Phobius"/>
    </source>
</evidence>
<keyword evidence="14" id="KW-1185">Reference proteome</keyword>
<dbReference type="InterPro" id="IPR045584">
    <property type="entry name" value="Pilin-like"/>
</dbReference>
<evidence type="ECO:0000256" key="1">
    <source>
        <dbReference type="ARBA" id="ARBA00004377"/>
    </source>
</evidence>
<evidence type="ECO:0000256" key="2">
    <source>
        <dbReference type="ARBA" id="ARBA00021549"/>
    </source>
</evidence>
<keyword evidence="4" id="KW-0488">Methylation</keyword>
<dbReference type="Pfam" id="PF12019">
    <property type="entry name" value="GspH"/>
    <property type="match status" value="1"/>
</dbReference>
<organism evidence="13 14">
    <name type="scientific">Catenovulum maritimum</name>
    <dbReference type="NCBI Taxonomy" id="1513271"/>
    <lineage>
        <taxon>Bacteria</taxon>
        <taxon>Pseudomonadati</taxon>
        <taxon>Pseudomonadota</taxon>
        <taxon>Gammaproteobacteria</taxon>
        <taxon>Alteromonadales</taxon>
        <taxon>Alteromonadaceae</taxon>
        <taxon>Catenovulum</taxon>
    </lineage>
</organism>